<dbReference type="SMART" id="SM00145">
    <property type="entry name" value="PI3Ka"/>
    <property type="match status" value="1"/>
</dbReference>
<dbReference type="Pfam" id="PF00787">
    <property type="entry name" value="PX"/>
    <property type="match status" value="1"/>
</dbReference>
<evidence type="ECO:0000259" key="10">
    <source>
        <dbReference type="PROSITE" id="PS51547"/>
    </source>
</evidence>
<dbReference type="FunFam" id="1.10.1070.11:FF:000003">
    <property type="entry name" value="Phosphatidylinositol 4-phosphate 3-kinase C2 domain-containing subunit beta"/>
    <property type="match status" value="1"/>
</dbReference>
<dbReference type="GO" id="GO:0043491">
    <property type="term" value="P:phosphatidylinositol 3-kinase/protein kinase B signal transduction"/>
    <property type="evidence" value="ECO:0007669"/>
    <property type="project" value="TreeGrafter"/>
</dbReference>
<evidence type="ECO:0000259" key="7">
    <source>
        <dbReference type="PROSITE" id="PS50195"/>
    </source>
</evidence>
<dbReference type="InterPro" id="IPR016024">
    <property type="entry name" value="ARM-type_fold"/>
</dbReference>
<dbReference type="SMART" id="SM00239">
    <property type="entry name" value="C2"/>
    <property type="match status" value="1"/>
</dbReference>
<dbReference type="GO" id="GO:0005886">
    <property type="term" value="C:plasma membrane"/>
    <property type="evidence" value="ECO:0007669"/>
    <property type="project" value="TreeGrafter"/>
</dbReference>
<dbReference type="PROSITE" id="PS51545">
    <property type="entry name" value="PIK_HELICAL"/>
    <property type="match status" value="1"/>
</dbReference>
<dbReference type="GO" id="GO:0048015">
    <property type="term" value="P:phosphatidylinositol-mediated signaling"/>
    <property type="evidence" value="ECO:0007669"/>
    <property type="project" value="TreeGrafter"/>
</dbReference>
<evidence type="ECO:0000313" key="12">
    <source>
        <dbReference type="Proteomes" id="UP001233999"/>
    </source>
</evidence>
<evidence type="ECO:0000256" key="1">
    <source>
        <dbReference type="ARBA" id="ARBA00001498"/>
    </source>
</evidence>
<dbReference type="GO" id="GO:0005942">
    <property type="term" value="C:phosphatidylinositol 3-kinase complex"/>
    <property type="evidence" value="ECO:0007669"/>
    <property type="project" value="TreeGrafter"/>
</dbReference>
<dbReference type="SMART" id="SM00142">
    <property type="entry name" value="PI3K_C2"/>
    <property type="match status" value="1"/>
</dbReference>
<name>A0AAD7ZK87_DIPPU</name>
<evidence type="ECO:0000313" key="11">
    <source>
        <dbReference type="EMBL" id="KAJ9581865.1"/>
    </source>
</evidence>
<dbReference type="CDD" id="cd06884">
    <property type="entry name" value="PX_PI3K_C2_68D"/>
    <property type="match status" value="1"/>
</dbReference>
<dbReference type="Gene3D" id="2.60.40.150">
    <property type="entry name" value="C2 domain"/>
    <property type="match status" value="2"/>
</dbReference>
<dbReference type="EC" id="2.7.1.137" evidence="2"/>
<dbReference type="GO" id="GO:0016303">
    <property type="term" value="F:1-phosphatidylinositol-3-kinase activity"/>
    <property type="evidence" value="ECO:0007669"/>
    <property type="project" value="UniProtKB-EC"/>
</dbReference>
<feature type="non-terminal residue" evidence="11">
    <location>
        <position position="1187"/>
    </location>
</feature>
<dbReference type="SUPFAM" id="SSF48371">
    <property type="entry name" value="ARM repeat"/>
    <property type="match status" value="1"/>
</dbReference>
<dbReference type="InterPro" id="IPR036940">
    <property type="entry name" value="PI3/4_kinase_cat_sf"/>
</dbReference>
<feature type="domain" description="PX" evidence="7">
    <location>
        <begin position="922"/>
        <end position="1038"/>
    </location>
</feature>
<dbReference type="Pfam" id="PF00792">
    <property type="entry name" value="PI3K_C2"/>
    <property type="match status" value="1"/>
</dbReference>
<dbReference type="Pfam" id="PF00168">
    <property type="entry name" value="C2"/>
    <property type="match status" value="1"/>
</dbReference>
<dbReference type="InterPro" id="IPR000403">
    <property type="entry name" value="PI3/4_kinase_cat_dom"/>
</dbReference>
<dbReference type="PROSITE" id="PS00916">
    <property type="entry name" value="PI3_4_KINASE_2"/>
    <property type="match status" value="1"/>
</dbReference>
<dbReference type="FunFam" id="3.30.1010.10:FF:000001">
    <property type="entry name" value="Phosphatidylinositol 4-phosphate 3-kinase C2 domain-containing subunit beta"/>
    <property type="match status" value="1"/>
</dbReference>
<dbReference type="FunFam" id="1.25.40.70:FF:000014">
    <property type="entry name" value="Phosphatidylinositol-4-phosphate 3-kinase C2 domain-containing subunit beta"/>
    <property type="match status" value="1"/>
</dbReference>
<dbReference type="Gene3D" id="1.10.1070.11">
    <property type="entry name" value="Phosphatidylinositol 3-/4-kinase, catalytic domain"/>
    <property type="match status" value="1"/>
</dbReference>
<dbReference type="PROSITE" id="PS50004">
    <property type="entry name" value="C2"/>
    <property type="match status" value="1"/>
</dbReference>
<dbReference type="PROSITE" id="PS50195">
    <property type="entry name" value="PX"/>
    <property type="match status" value="1"/>
</dbReference>
<evidence type="ECO:0000256" key="2">
    <source>
        <dbReference type="ARBA" id="ARBA00012073"/>
    </source>
</evidence>
<dbReference type="GO" id="GO:0016477">
    <property type="term" value="P:cell migration"/>
    <property type="evidence" value="ECO:0007669"/>
    <property type="project" value="TreeGrafter"/>
</dbReference>
<dbReference type="InterPro" id="IPR036871">
    <property type="entry name" value="PX_dom_sf"/>
</dbReference>
<dbReference type="Pfam" id="PF00454">
    <property type="entry name" value="PI3_PI4_kinase"/>
    <property type="match status" value="1"/>
</dbReference>
<keyword evidence="12" id="KW-1185">Reference proteome</keyword>
<comment type="similarity">
    <text evidence="5">Belongs to the PI3/PI4-kinase family.</text>
</comment>
<accession>A0AAD7ZK87</accession>
<evidence type="ECO:0000259" key="9">
    <source>
        <dbReference type="PROSITE" id="PS51545"/>
    </source>
</evidence>
<comment type="catalytic activity">
    <reaction evidence="1">
        <text>a 1,2-diacyl-sn-glycero-3-phospho-(1D-myo-inositol) + ATP = a 1,2-diacyl-sn-glycero-3-phospho-(1D-myo-inositol-3-phosphate) + ADP + H(+)</text>
        <dbReference type="Rhea" id="RHEA:12709"/>
        <dbReference type="ChEBI" id="CHEBI:15378"/>
        <dbReference type="ChEBI" id="CHEBI:30616"/>
        <dbReference type="ChEBI" id="CHEBI:57880"/>
        <dbReference type="ChEBI" id="CHEBI:58088"/>
        <dbReference type="ChEBI" id="CHEBI:456216"/>
        <dbReference type="EC" id="2.7.1.137"/>
    </reaction>
</comment>
<gene>
    <name evidence="11" type="ORF">L9F63_003796</name>
</gene>
<dbReference type="PANTHER" id="PTHR10048:SF14">
    <property type="entry name" value="LD28067P"/>
    <property type="match status" value="1"/>
</dbReference>
<dbReference type="AlphaFoldDB" id="A0AAD7ZK87"/>
<dbReference type="InterPro" id="IPR000008">
    <property type="entry name" value="C2_dom"/>
</dbReference>
<dbReference type="GO" id="GO:0035091">
    <property type="term" value="F:phosphatidylinositol binding"/>
    <property type="evidence" value="ECO:0007669"/>
    <property type="project" value="InterPro"/>
</dbReference>
<dbReference type="InterPro" id="IPR011009">
    <property type="entry name" value="Kinase-like_dom_sf"/>
</dbReference>
<evidence type="ECO:0000256" key="4">
    <source>
        <dbReference type="ARBA" id="ARBA00022777"/>
    </source>
</evidence>
<dbReference type="Pfam" id="PF00613">
    <property type="entry name" value="PI3Ka"/>
    <property type="match status" value="1"/>
</dbReference>
<dbReference type="PROSITE" id="PS51547">
    <property type="entry name" value="C2_PI3K"/>
    <property type="match status" value="1"/>
</dbReference>
<dbReference type="GO" id="GO:0035005">
    <property type="term" value="F:1-phosphatidylinositol-4-phosphate 3-kinase activity"/>
    <property type="evidence" value="ECO:0007669"/>
    <property type="project" value="TreeGrafter"/>
</dbReference>
<feature type="non-terminal residue" evidence="11">
    <location>
        <position position="1"/>
    </location>
</feature>
<dbReference type="InterPro" id="IPR042236">
    <property type="entry name" value="PI3K_accessory_sf"/>
</dbReference>
<comment type="caution">
    <text evidence="11">The sequence shown here is derived from an EMBL/GenBank/DDBJ whole genome shotgun (WGS) entry which is preliminary data.</text>
</comment>
<dbReference type="EMBL" id="JASPKZ010007839">
    <property type="protein sequence ID" value="KAJ9581865.1"/>
    <property type="molecule type" value="Genomic_DNA"/>
</dbReference>
<dbReference type="InterPro" id="IPR018936">
    <property type="entry name" value="PI3/4_kinase_CS"/>
</dbReference>
<dbReference type="Proteomes" id="UP001233999">
    <property type="component" value="Unassembled WGS sequence"/>
</dbReference>
<dbReference type="Gene3D" id="1.25.40.70">
    <property type="entry name" value="Phosphatidylinositol 3-kinase, accessory domain (PIK)"/>
    <property type="match status" value="1"/>
</dbReference>
<feature type="domain" description="C2" evidence="6">
    <location>
        <begin position="1064"/>
        <end position="1183"/>
    </location>
</feature>
<dbReference type="FunFam" id="3.30.1520.10:FF:000006">
    <property type="entry name" value="Phosphatidylinositol 4-phosphate 3-kinase C2 domain-containing subunit alpha"/>
    <property type="match status" value="1"/>
</dbReference>
<dbReference type="InterPro" id="IPR001263">
    <property type="entry name" value="PI3K_accessory_dom"/>
</dbReference>
<protein>
    <recommendedName>
        <fullName evidence="2">phosphatidylinositol 3-kinase</fullName>
        <ecNumber evidence="2">2.7.1.137</ecNumber>
    </recommendedName>
</protein>
<dbReference type="InterPro" id="IPR002420">
    <property type="entry name" value="PI3K-type_C2_dom"/>
</dbReference>
<dbReference type="CDD" id="cd04012">
    <property type="entry name" value="C2A_PI3K_class_II"/>
    <property type="match status" value="1"/>
</dbReference>
<dbReference type="SUPFAM" id="SSF49562">
    <property type="entry name" value="C2 domain (Calcium/lipid-binding domain, CaLB)"/>
    <property type="match status" value="2"/>
</dbReference>
<dbReference type="SUPFAM" id="SSF56112">
    <property type="entry name" value="Protein kinase-like (PK-like)"/>
    <property type="match status" value="1"/>
</dbReference>
<dbReference type="CDD" id="cd08381">
    <property type="entry name" value="C2B_PI3K_class_II"/>
    <property type="match status" value="1"/>
</dbReference>
<reference evidence="11" key="1">
    <citation type="journal article" date="2023" name="IScience">
        <title>Live-bearing cockroach genome reveals convergent evolutionary mechanisms linked to viviparity in insects and beyond.</title>
        <authorList>
            <person name="Fouks B."/>
            <person name="Harrison M.C."/>
            <person name="Mikhailova A.A."/>
            <person name="Marchal E."/>
            <person name="English S."/>
            <person name="Carruthers M."/>
            <person name="Jennings E.C."/>
            <person name="Chiamaka E.L."/>
            <person name="Frigard R.A."/>
            <person name="Pippel M."/>
            <person name="Attardo G.M."/>
            <person name="Benoit J.B."/>
            <person name="Bornberg-Bauer E."/>
            <person name="Tobe S.S."/>
        </authorList>
    </citation>
    <scope>NUCLEOTIDE SEQUENCE</scope>
    <source>
        <strain evidence="11">Stay&amp;Tobe</strain>
    </source>
</reference>
<dbReference type="Gene3D" id="3.30.1520.10">
    <property type="entry name" value="Phox-like domain"/>
    <property type="match status" value="1"/>
</dbReference>
<keyword evidence="4" id="KW-0418">Kinase</keyword>
<organism evidence="11 12">
    <name type="scientific">Diploptera punctata</name>
    <name type="common">Pacific beetle cockroach</name>
    <dbReference type="NCBI Taxonomy" id="6984"/>
    <lineage>
        <taxon>Eukaryota</taxon>
        <taxon>Metazoa</taxon>
        <taxon>Ecdysozoa</taxon>
        <taxon>Arthropoda</taxon>
        <taxon>Hexapoda</taxon>
        <taxon>Insecta</taxon>
        <taxon>Pterygota</taxon>
        <taxon>Neoptera</taxon>
        <taxon>Polyneoptera</taxon>
        <taxon>Dictyoptera</taxon>
        <taxon>Blattodea</taxon>
        <taxon>Blaberoidea</taxon>
        <taxon>Blaberidae</taxon>
        <taxon>Diplopterinae</taxon>
        <taxon>Diploptera</taxon>
    </lineage>
</organism>
<sequence>FQYALFVEVDDYAALILEDLLPNEPVHPISYDSLIILLETLEREMERVHAAASQMGSTHSPGLMPQLQSKGVVQAVKAVCALMGNVETQDITEAVEGFESVCLQFIPGPTDELAPKVLSDDGDYSVIQLRKPLSNVIATHCDRVRDAVQGLIETYCHAFRVDFQLNSRAENPIATKLSSSVLDSVLVHVGGLHRLLSGWNQDEFLLAAQIYHGTRPVGNPVTSRASSRTKGFYDRVIFDSWLNLESTSVCMLPREARLVLVLYGRTLQPPENSGEEPRINETELGWFAMQFFNYDGMMAQGSFLLSLWPAVADKRLGPAPSPGTRPHGDTDPVLWIELPDLGGRIAFPQNLEKSEETLKNRIQEQLLNIIEQDTFSRPQVEDREVLWEKRHYLFHMPQALPKVLLAAHSWDYACLADLHAMLHMWTPMEPVSAMQLLLPCFPDLEVRHMAVTWMRSIGSDELVDYLPQLVQALKHETWEASSLARFLLERALTSPRVAHHLYWLLAQAFLESSLRNLENLNSSESTADDDIQLMLRALLAISGDALRGRFLAQQLLVKSMYEIAGNVKASKESLRLKVLTRDLECLHHTLQESPTCLPLSPSLEVHGVQVCTSSYFPSNTLPLKINFLSAETGIIPAIFKVGEDLQQDMLTIQMVRIMDKLWLKEGIDLKMVTFSCVPTGHKRGMIEMVTDAETLRKIQVELGLTGSFKDRSIAEWLAKHNPSALEYERAVENFTASCAGYSVATYILGICDRHNDNIMLKTSGHLFHIDFGKFLGDAQMFGNFKRDRTPFVLTSDMAYVINGGDKPTAKFHHFVDLCCTAFNVVRRHGNLLLSLFGLMASSGIPGVTLDAVRYVQRALLPELSNPEAAATFARMIESSLRSWFTQFNFFLHNLAQLRFTGDHNDGDLLSFVPRTYTMQQEGRILSVVVHGYQKRYDPEKYYVYILKVERATQPDPSYLFRSYKEFCEFHQKLCMLFPLAKCYSLQSGLSVGRSNIKQVAERRRMDIERFLGTLFTMADEISHSDLVYTFFHPLLRDQQEANINAVKVKERKSQRVSKYESRRVRGQLRLSLHYQRGVLMVMVHHARSLSTVAGGQEPSTYVKVYLLPDPSKATKRKTKVVRKNCHPTFMEMLEYRMPLDIIRRRRLQATIWNHDPLQENEFLGCVLLNLENVNLTSETDEWLKFSA</sequence>
<dbReference type="SUPFAM" id="SSF64268">
    <property type="entry name" value="PX domain"/>
    <property type="match status" value="1"/>
</dbReference>
<dbReference type="InterPro" id="IPR001683">
    <property type="entry name" value="PX_dom"/>
</dbReference>
<dbReference type="CDD" id="cd05166">
    <property type="entry name" value="PI3Kc_II"/>
    <property type="match status" value="1"/>
</dbReference>
<evidence type="ECO:0000259" key="8">
    <source>
        <dbReference type="PROSITE" id="PS50290"/>
    </source>
</evidence>
<dbReference type="InterPro" id="IPR035892">
    <property type="entry name" value="C2_domain_sf"/>
</dbReference>
<feature type="domain" description="C2 PI3K-type" evidence="10">
    <location>
        <begin position="181"/>
        <end position="348"/>
    </location>
</feature>
<dbReference type="SMART" id="SM00146">
    <property type="entry name" value="PI3Kc"/>
    <property type="match status" value="1"/>
</dbReference>
<dbReference type="SMART" id="SM00312">
    <property type="entry name" value="PX"/>
    <property type="match status" value="1"/>
</dbReference>
<dbReference type="GO" id="GO:0005737">
    <property type="term" value="C:cytoplasm"/>
    <property type="evidence" value="ECO:0007669"/>
    <property type="project" value="TreeGrafter"/>
</dbReference>
<evidence type="ECO:0000259" key="6">
    <source>
        <dbReference type="PROSITE" id="PS50004"/>
    </source>
</evidence>
<dbReference type="InterPro" id="IPR015433">
    <property type="entry name" value="PI3/4_kinase"/>
</dbReference>
<proteinExistence type="inferred from homology"/>
<dbReference type="PROSITE" id="PS50290">
    <property type="entry name" value="PI3_4_KINASE_3"/>
    <property type="match status" value="1"/>
</dbReference>
<reference evidence="11" key="2">
    <citation type="submission" date="2023-05" db="EMBL/GenBank/DDBJ databases">
        <authorList>
            <person name="Fouks B."/>
        </authorList>
    </citation>
    <scope>NUCLEOTIDE SEQUENCE</scope>
    <source>
        <strain evidence="11">Stay&amp;Tobe</strain>
        <tissue evidence="11">Testes</tissue>
    </source>
</reference>
<keyword evidence="3" id="KW-0808">Transferase</keyword>
<dbReference type="Gene3D" id="3.30.1010.10">
    <property type="entry name" value="Phosphatidylinositol 3-kinase Catalytic Subunit, Chain A, domain 4"/>
    <property type="match status" value="1"/>
</dbReference>
<evidence type="ECO:0000256" key="5">
    <source>
        <dbReference type="PROSITE-ProRule" id="PRU00880"/>
    </source>
</evidence>
<evidence type="ECO:0000256" key="3">
    <source>
        <dbReference type="ARBA" id="ARBA00022679"/>
    </source>
</evidence>
<feature type="domain" description="PI3K/PI4K catalytic" evidence="8">
    <location>
        <begin position="609"/>
        <end position="884"/>
    </location>
</feature>
<dbReference type="PANTHER" id="PTHR10048">
    <property type="entry name" value="PHOSPHATIDYLINOSITOL KINASE"/>
    <property type="match status" value="1"/>
</dbReference>
<feature type="domain" description="PIK helical" evidence="9">
    <location>
        <begin position="352"/>
        <end position="541"/>
    </location>
</feature>